<dbReference type="Proteomes" id="UP000789739">
    <property type="component" value="Unassembled WGS sequence"/>
</dbReference>
<sequence length="52" mass="5826">YAYTVSYHAADHSPTIGDVADVAQRCLQTSHPSCHSRMDTRPAYRHLILIAK</sequence>
<feature type="non-terminal residue" evidence="1">
    <location>
        <position position="52"/>
    </location>
</feature>
<keyword evidence="2" id="KW-1185">Reference proteome</keyword>
<reference evidence="1" key="1">
    <citation type="submission" date="2021-06" db="EMBL/GenBank/DDBJ databases">
        <authorList>
            <person name="Kallberg Y."/>
            <person name="Tangrot J."/>
            <person name="Rosling A."/>
        </authorList>
    </citation>
    <scope>NUCLEOTIDE SEQUENCE</scope>
    <source>
        <strain evidence="1">BR232B</strain>
    </source>
</reference>
<organism evidence="1 2">
    <name type="scientific">Paraglomus brasilianum</name>
    <dbReference type="NCBI Taxonomy" id="144538"/>
    <lineage>
        <taxon>Eukaryota</taxon>
        <taxon>Fungi</taxon>
        <taxon>Fungi incertae sedis</taxon>
        <taxon>Mucoromycota</taxon>
        <taxon>Glomeromycotina</taxon>
        <taxon>Glomeromycetes</taxon>
        <taxon>Paraglomerales</taxon>
        <taxon>Paraglomeraceae</taxon>
        <taxon>Paraglomus</taxon>
    </lineage>
</organism>
<gene>
    <name evidence="1" type="ORF">PBRASI_LOCUS11827</name>
</gene>
<name>A0A9N9EJK0_9GLOM</name>
<proteinExistence type="predicted"/>
<evidence type="ECO:0000313" key="1">
    <source>
        <dbReference type="EMBL" id="CAG8681386.1"/>
    </source>
</evidence>
<protein>
    <submittedName>
        <fullName evidence="1">11706_t:CDS:1</fullName>
    </submittedName>
</protein>
<dbReference type="AlphaFoldDB" id="A0A9N9EJK0"/>
<accession>A0A9N9EJK0</accession>
<feature type="non-terminal residue" evidence="1">
    <location>
        <position position="1"/>
    </location>
</feature>
<evidence type="ECO:0000313" key="2">
    <source>
        <dbReference type="Proteomes" id="UP000789739"/>
    </source>
</evidence>
<comment type="caution">
    <text evidence="1">The sequence shown here is derived from an EMBL/GenBank/DDBJ whole genome shotgun (WGS) entry which is preliminary data.</text>
</comment>
<dbReference type="EMBL" id="CAJVPI010007043">
    <property type="protein sequence ID" value="CAG8681386.1"/>
    <property type="molecule type" value="Genomic_DNA"/>
</dbReference>